<dbReference type="EMBL" id="CP002207">
    <property type="protein sequence ID" value="ADP34251.1"/>
    <property type="molecule type" value="Genomic_DNA"/>
</dbReference>
<dbReference type="Pfam" id="PF05193">
    <property type="entry name" value="Peptidase_M16_C"/>
    <property type="match status" value="1"/>
</dbReference>
<dbReference type="InterPro" id="IPR011249">
    <property type="entry name" value="Metalloenz_LuxS/M16"/>
</dbReference>
<evidence type="ECO:0000259" key="1">
    <source>
        <dbReference type="Pfam" id="PF05193"/>
    </source>
</evidence>
<reference evidence="2 3" key="1">
    <citation type="journal article" date="2011" name="Front. Microbiol.">
        <title>Genomic signatures of strain selection and enhancement in Bacillus atrophaeus var. globigii, a historical biowarfare simulant.</title>
        <authorList>
            <person name="Gibbons H.S."/>
            <person name="Broomall S.M."/>
            <person name="McNew L.A."/>
            <person name="Daligault H."/>
            <person name="Chapman C."/>
            <person name="Bruce D."/>
            <person name="Karavis M."/>
            <person name="Krepps M."/>
            <person name="McGregor P.A."/>
            <person name="Hong C."/>
            <person name="Park K.H."/>
            <person name="Akmal A."/>
            <person name="Feldman A."/>
            <person name="Lin J.S."/>
            <person name="Chang W.E."/>
            <person name="Higgs B.W."/>
            <person name="Demirev P."/>
            <person name="Lindquist J."/>
            <person name="Liem A."/>
            <person name="Fochler E."/>
            <person name="Read T.D."/>
            <person name="Tapia R."/>
            <person name="Johnson S."/>
            <person name="Bishop-Lilly K.A."/>
            <person name="Detter C."/>
            <person name="Han C."/>
            <person name="Sozhamannan S."/>
            <person name="Rosenzweig C.N."/>
            <person name="Skowronski E.W."/>
        </authorList>
    </citation>
    <scope>NUCLEOTIDE SEQUENCE [LARGE SCALE GENOMIC DNA]</scope>
    <source>
        <strain evidence="2 3">1942</strain>
    </source>
</reference>
<dbReference type="Gene3D" id="3.30.830.10">
    <property type="entry name" value="Metalloenzyme, LuxS/M16 peptidase-like"/>
    <property type="match status" value="2"/>
</dbReference>
<dbReference type="InterPro" id="IPR007863">
    <property type="entry name" value="Peptidase_M16_C"/>
</dbReference>
<protein>
    <submittedName>
        <fullName evidence="2">Hydrolase involved in subtilosin production</fullName>
    </submittedName>
</protein>
<organism evidence="2 3">
    <name type="scientific">Bacillus atrophaeus (strain 1942)</name>
    <dbReference type="NCBI Taxonomy" id="720555"/>
    <lineage>
        <taxon>Bacteria</taxon>
        <taxon>Bacillati</taxon>
        <taxon>Bacillota</taxon>
        <taxon>Bacilli</taxon>
        <taxon>Bacillales</taxon>
        <taxon>Bacillaceae</taxon>
        <taxon>Bacillus</taxon>
    </lineage>
</organism>
<dbReference type="SUPFAM" id="SSF63411">
    <property type="entry name" value="LuxS/MPP-like metallohydrolase"/>
    <property type="match status" value="1"/>
</dbReference>
<dbReference type="GO" id="GO:0016787">
    <property type="term" value="F:hydrolase activity"/>
    <property type="evidence" value="ECO:0007669"/>
    <property type="project" value="UniProtKB-KW"/>
</dbReference>
<name>A0ABM5M286_BACA1</name>
<gene>
    <name evidence="2" type="ordered locus">BATR1942_16660</name>
</gene>
<feature type="domain" description="Peptidase M16 C-terminal" evidence="1">
    <location>
        <begin position="221"/>
        <end position="334"/>
    </location>
</feature>
<dbReference type="RefSeq" id="WP_003326497.1">
    <property type="nucleotide sequence ID" value="NC_014639.1"/>
</dbReference>
<sequence length="396" mass="45024">MIQGEKVNDLEMNLLTTDQFSTISIAASFLKPIEIAAEPEEETIYFYGAAAYLKQNITDIFGYAAGSRFIYSANLFFDRQLKTYGTRLIHPLYHKNLNIDDVLETFVDRSSLPASLPADIAETAKADLLLKIEKKFADPFSYSAARLAEETFGSPMYGTAMFGRKEKVQAIQPKRFLDASDFKTDLLSQQKQLYVIGNVQELHAGGYSRHAPSMNGRRKPVNKNIYETETRSTAGPSVMTLGFDCGEMNGFRDYIKIQLIDGLLGKYGHSALFRHFREKQMAVYHVITRYDIMSNLLLVSVCTNRVQEKEIPPRVIETVMNFHVDEQELEKAKQFLKNEILLQLDSPEGLLAYMGILRHYLYKKEDILDGISTITCRDLLQYVTNIEYIGAHVVRG</sequence>
<evidence type="ECO:0000313" key="3">
    <source>
        <dbReference type="Proteomes" id="UP000006867"/>
    </source>
</evidence>
<dbReference type="Proteomes" id="UP000006867">
    <property type="component" value="Chromosome"/>
</dbReference>
<keyword evidence="3" id="KW-1185">Reference proteome</keyword>
<proteinExistence type="predicted"/>
<accession>A0ABM5M286</accession>
<keyword evidence="2" id="KW-0378">Hydrolase</keyword>
<evidence type="ECO:0000313" key="2">
    <source>
        <dbReference type="EMBL" id="ADP34251.1"/>
    </source>
</evidence>